<dbReference type="Pfam" id="PF13558">
    <property type="entry name" value="SbcC_Walker_B"/>
    <property type="match status" value="1"/>
</dbReference>
<evidence type="ECO:0008006" key="5">
    <source>
        <dbReference type="Google" id="ProtNLM"/>
    </source>
</evidence>
<dbReference type="Pfam" id="PF13555">
    <property type="entry name" value="AAA_29"/>
    <property type="match status" value="1"/>
</dbReference>
<name>W9GGG9_9MICO</name>
<keyword evidence="4" id="KW-1185">Reference proteome</keyword>
<feature type="region of interest" description="Disordered" evidence="2">
    <location>
        <begin position="344"/>
        <end position="375"/>
    </location>
</feature>
<dbReference type="Gene3D" id="3.40.50.300">
    <property type="entry name" value="P-loop containing nucleotide triphosphate hydrolases"/>
    <property type="match status" value="1"/>
</dbReference>
<evidence type="ECO:0000313" key="3">
    <source>
        <dbReference type="EMBL" id="EWT05331.1"/>
    </source>
</evidence>
<proteinExistence type="predicted"/>
<gene>
    <name evidence="3" type="ORF">N864_05315</name>
</gene>
<dbReference type="PATRIC" id="fig|584657.3.peg.2778"/>
<keyword evidence="1" id="KW-0175">Coiled coil</keyword>
<dbReference type="EMBL" id="AWQS01000122">
    <property type="protein sequence ID" value="EWT05331.1"/>
    <property type="molecule type" value="Genomic_DNA"/>
</dbReference>
<accession>W9GGG9</accession>
<evidence type="ECO:0000313" key="4">
    <source>
        <dbReference type="Proteomes" id="UP000019494"/>
    </source>
</evidence>
<dbReference type="AlphaFoldDB" id="W9GGG9"/>
<sequence length="1127" mass="126445">MDELPLDDSLGTAGYRLDHVEVLGWGTFDRAVWRFDLGGHTSLLTGDIGSGKSTLVDAITTLLLPAHRISYNKAAGAETRERSLRSYVLGYWKSERSETTGVSRPVGLRDHTSHSAILAVFRNERLDSAVTLAQVFWMPDDHAGQPNRFYLVADRELGIVGDLSDFGTDVTALKKRLRGAGITPHGTFPDYERAYRRALGIPSSQAMELFHQTVSMKSVGNLTDFVRAHMLEPFDAAADVRKLVAHFEDLTAAHDAVIKARSQLALLDPIVNGCDEVARVRTDLAEATAAQQALRYAAAEVTLKLLAHEVTETQAQLAHERELHARAQGTVQSLRAEHQGLRDARAGHAGGRVGALEEARERHTEERKTRAKRHRAWSEDLAAAGLEPLADPTEFERVRGEADAAQAAVDDESKRVADQLTEHAVDRRQLRGESDEIRAELISLRERRSSIPRELLALRDRLCEETGVADERVPFVGELVQVRPGEDRWRGAAERVLRGFALSLIVDDADYGRVADWVDGHHLGTRLVYHRVRVGERHQPAPPTAGTLAAKLELRDSPYAAWLAAELAARAAHECVESLEDFRRVSRAVTVRGQVKSGSRHEKDDRHRVDDPSRYVLGWDNKAKQDALIGRGTRVQEELNRVDEAIRRAEAQQRELRARREALTRVLVVDDARDIDWWASARALQEVERELALLVEASRELAAIDERLAVVEAELATADEQRASHERAIGALDGRRTGLETDQARNTAVLAGVDEADRPAVDRAVRALRSRGVSRVDAVQGLVEELRAELVERSAALSRRLNTATSRTERLMDAFRRDYPAETTDMDASIEAAGEFREFRDRVARDDLPRFEADFKRYLNQNTIREIAGFQSRLIQQSKEITERIRTINASLRDIDYNTDRFIRLDAVPTPLTEIREFRADLRACTEGALLGGEADDLYSEQKFEQVRSLIARFRGREGFAEQDRQWTTRVTDVRNWFVFNASERWRESDEEHETYADSDGKSGGQKEKLAYTILAASLAYQFRLDAPGGSARTFRFAVIDEAFGRGSDESTRYALRLFDRLGLQLLVVTPLQKVHTIEPFVRRVGFVDNPSGRSSRLHNLTIEEYQQQRSDAALARVGGAVRPERA</sequence>
<evidence type="ECO:0000256" key="2">
    <source>
        <dbReference type="SAM" id="MobiDB-lite"/>
    </source>
</evidence>
<reference evidence="4" key="1">
    <citation type="submission" date="2013-08" db="EMBL/GenBank/DDBJ databases">
        <title>Intrasporangium oryzae NRRL B-24470.</title>
        <authorList>
            <person name="Liu H."/>
            <person name="Wang G."/>
        </authorList>
    </citation>
    <scope>NUCLEOTIDE SEQUENCE [LARGE SCALE GENOMIC DNA]</scope>
    <source>
        <strain evidence="4">Q5-1</strain>
    </source>
</reference>
<comment type="caution">
    <text evidence="3">The sequence shown here is derived from an EMBL/GenBank/DDBJ whole genome shotgun (WGS) entry which is preliminary data.</text>
</comment>
<dbReference type="SUPFAM" id="SSF52540">
    <property type="entry name" value="P-loop containing nucleoside triphosphate hydrolases"/>
    <property type="match status" value="1"/>
</dbReference>
<feature type="coiled-coil region" evidence="1">
    <location>
        <begin position="632"/>
        <end position="728"/>
    </location>
</feature>
<dbReference type="OrthoDB" id="174137at2"/>
<dbReference type="InterPro" id="IPR027417">
    <property type="entry name" value="P-loop_NTPase"/>
</dbReference>
<dbReference type="RefSeq" id="WP_034717835.1">
    <property type="nucleotide sequence ID" value="NZ_AWQS01000122.1"/>
</dbReference>
<protein>
    <recommendedName>
        <fullName evidence="5">ATP-dependent exonuclease SbcCD, C subunit-like protein</fullName>
    </recommendedName>
</protein>
<dbReference type="Proteomes" id="UP000019494">
    <property type="component" value="Unassembled WGS sequence"/>
</dbReference>
<evidence type="ECO:0000256" key="1">
    <source>
        <dbReference type="SAM" id="Coils"/>
    </source>
</evidence>
<feature type="compositionally biased region" description="Basic and acidic residues" evidence="2">
    <location>
        <begin position="355"/>
        <end position="368"/>
    </location>
</feature>
<organism evidence="3 4">
    <name type="scientific">Intrasporangium chromatireducens Q5-1</name>
    <dbReference type="NCBI Taxonomy" id="584657"/>
    <lineage>
        <taxon>Bacteria</taxon>
        <taxon>Bacillati</taxon>
        <taxon>Actinomycetota</taxon>
        <taxon>Actinomycetes</taxon>
        <taxon>Micrococcales</taxon>
        <taxon>Intrasporangiaceae</taxon>
        <taxon>Intrasporangium</taxon>
    </lineage>
</organism>